<feature type="domain" description="HTH lysR-type" evidence="5">
    <location>
        <begin position="9"/>
        <end position="66"/>
    </location>
</feature>
<comment type="similarity">
    <text evidence="1">Belongs to the LysR transcriptional regulatory family.</text>
</comment>
<evidence type="ECO:0000313" key="7">
    <source>
        <dbReference type="Proteomes" id="UP001501757"/>
    </source>
</evidence>
<dbReference type="PROSITE" id="PS50931">
    <property type="entry name" value="HTH_LYSR"/>
    <property type="match status" value="1"/>
</dbReference>
<evidence type="ECO:0000256" key="3">
    <source>
        <dbReference type="ARBA" id="ARBA00023125"/>
    </source>
</evidence>
<protein>
    <submittedName>
        <fullName evidence="6">LysR family transcriptional regulator</fullName>
    </submittedName>
</protein>
<keyword evidence="3" id="KW-0238">DNA-binding</keyword>
<dbReference type="PRINTS" id="PR00039">
    <property type="entry name" value="HTHLYSR"/>
</dbReference>
<organism evidence="6 7">
    <name type="scientific">Bowmanella denitrificans</name>
    <dbReference type="NCBI Taxonomy" id="366582"/>
    <lineage>
        <taxon>Bacteria</taxon>
        <taxon>Pseudomonadati</taxon>
        <taxon>Pseudomonadota</taxon>
        <taxon>Gammaproteobacteria</taxon>
        <taxon>Alteromonadales</taxon>
        <taxon>Alteromonadaceae</taxon>
        <taxon>Bowmanella</taxon>
    </lineage>
</organism>
<reference evidence="7" key="1">
    <citation type="journal article" date="2019" name="Int. J. Syst. Evol. Microbiol.">
        <title>The Global Catalogue of Microorganisms (GCM) 10K type strain sequencing project: providing services to taxonomists for standard genome sequencing and annotation.</title>
        <authorList>
            <consortium name="The Broad Institute Genomics Platform"/>
            <consortium name="The Broad Institute Genome Sequencing Center for Infectious Disease"/>
            <person name="Wu L."/>
            <person name="Ma J."/>
        </authorList>
    </citation>
    <scope>NUCLEOTIDE SEQUENCE [LARGE SCALE GENOMIC DNA]</scope>
    <source>
        <strain evidence="7">JCM 13378</strain>
    </source>
</reference>
<evidence type="ECO:0000256" key="2">
    <source>
        <dbReference type="ARBA" id="ARBA00023015"/>
    </source>
</evidence>
<name>A0ABP3H9R0_9ALTE</name>
<dbReference type="InterPro" id="IPR036390">
    <property type="entry name" value="WH_DNA-bd_sf"/>
</dbReference>
<accession>A0ABP3H9R0</accession>
<evidence type="ECO:0000256" key="4">
    <source>
        <dbReference type="ARBA" id="ARBA00023163"/>
    </source>
</evidence>
<proteinExistence type="inferred from homology"/>
<dbReference type="CDD" id="cd08417">
    <property type="entry name" value="PBP2_Nitroaromatics_like"/>
    <property type="match status" value="1"/>
</dbReference>
<keyword evidence="2" id="KW-0805">Transcription regulation</keyword>
<dbReference type="PANTHER" id="PTHR30118">
    <property type="entry name" value="HTH-TYPE TRANSCRIPTIONAL REGULATOR LEUO-RELATED"/>
    <property type="match status" value="1"/>
</dbReference>
<sequence length="310" mass="34487">MNLNRARQLDLQLLLAFRHLYQLRGLTRAASQMNLSQPAMSRVLAKLRDIFADPLFLRSHQGLQPTPRATQLLPQVQSAIEQMQALIEETRYHPAEDQGRLILCCNDFAANQLLPAICTQLKQQAPGLTVDIRPWTPGLLMTLASTSIDMALCLNEPHGADVTLETLYSDPYVVVMCANHPLANGPVSQQSYLAAEHILIPMGTKQQGIIEAMLASQGIVRRIALRVPYLLAALAMLPGNPYLLTVPSWVASCYKAQFNLACQPLPFATPDAQYCLAWPSRLQNEPRQRWAREQASLAMHRSFTGGQQEV</sequence>
<dbReference type="EMBL" id="BAAAEI010000015">
    <property type="protein sequence ID" value="GAA0362520.1"/>
    <property type="molecule type" value="Genomic_DNA"/>
</dbReference>
<keyword evidence="4" id="KW-0804">Transcription</keyword>
<dbReference type="InterPro" id="IPR005119">
    <property type="entry name" value="LysR_subst-bd"/>
</dbReference>
<dbReference type="SUPFAM" id="SSF53850">
    <property type="entry name" value="Periplasmic binding protein-like II"/>
    <property type="match status" value="1"/>
</dbReference>
<dbReference type="Gene3D" id="3.40.190.10">
    <property type="entry name" value="Periplasmic binding protein-like II"/>
    <property type="match status" value="2"/>
</dbReference>
<dbReference type="Proteomes" id="UP001501757">
    <property type="component" value="Unassembled WGS sequence"/>
</dbReference>
<dbReference type="InterPro" id="IPR037402">
    <property type="entry name" value="YidZ_PBP2"/>
</dbReference>
<dbReference type="PANTHER" id="PTHR30118:SF15">
    <property type="entry name" value="TRANSCRIPTIONAL REGULATORY PROTEIN"/>
    <property type="match status" value="1"/>
</dbReference>
<dbReference type="InterPro" id="IPR050389">
    <property type="entry name" value="LysR-type_TF"/>
</dbReference>
<dbReference type="SUPFAM" id="SSF46785">
    <property type="entry name" value="Winged helix' DNA-binding domain"/>
    <property type="match status" value="1"/>
</dbReference>
<dbReference type="RefSeq" id="WP_343845817.1">
    <property type="nucleotide sequence ID" value="NZ_BAAAEI010000015.1"/>
</dbReference>
<dbReference type="Pfam" id="PF03466">
    <property type="entry name" value="LysR_substrate"/>
    <property type="match status" value="1"/>
</dbReference>
<evidence type="ECO:0000313" key="6">
    <source>
        <dbReference type="EMBL" id="GAA0362520.1"/>
    </source>
</evidence>
<gene>
    <name evidence="6" type="ORF">GCM10009092_28620</name>
</gene>
<dbReference type="Gene3D" id="1.10.10.10">
    <property type="entry name" value="Winged helix-like DNA-binding domain superfamily/Winged helix DNA-binding domain"/>
    <property type="match status" value="1"/>
</dbReference>
<comment type="caution">
    <text evidence="6">The sequence shown here is derived from an EMBL/GenBank/DDBJ whole genome shotgun (WGS) entry which is preliminary data.</text>
</comment>
<dbReference type="Pfam" id="PF00126">
    <property type="entry name" value="HTH_1"/>
    <property type="match status" value="1"/>
</dbReference>
<keyword evidence="7" id="KW-1185">Reference proteome</keyword>
<evidence type="ECO:0000259" key="5">
    <source>
        <dbReference type="PROSITE" id="PS50931"/>
    </source>
</evidence>
<evidence type="ECO:0000256" key="1">
    <source>
        <dbReference type="ARBA" id="ARBA00009437"/>
    </source>
</evidence>
<dbReference type="InterPro" id="IPR036388">
    <property type="entry name" value="WH-like_DNA-bd_sf"/>
</dbReference>
<dbReference type="InterPro" id="IPR000847">
    <property type="entry name" value="LysR_HTH_N"/>
</dbReference>